<feature type="domain" description="PrcB C-terminal" evidence="2">
    <location>
        <begin position="187"/>
        <end position="248"/>
    </location>
</feature>
<dbReference type="AlphaFoldDB" id="A0A1M7TI70"/>
<evidence type="ECO:0000259" key="2">
    <source>
        <dbReference type="Pfam" id="PF14343"/>
    </source>
</evidence>
<gene>
    <name evidence="3" type="ORF">SAMN02745226_02015</name>
</gene>
<feature type="chain" id="PRO_5012274842" evidence="1">
    <location>
        <begin position="23"/>
        <end position="275"/>
    </location>
</feature>
<evidence type="ECO:0000313" key="3">
    <source>
        <dbReference type="EMBL" id="SHN70333.1"/>
    </source>
</evidence>
<feature type="signal peptide" evidence="1">
    <location>
        <begin position="1"/>
        <end position="22"/>
    </location>
</feature>
<accession>A0A1M7TI70</accession>
<evidence type="ECO:0000256" key="1">
    <source>
        <dbReference type="SAM" id="SignalP"/>
    </source>
</evidence>
<name>A0A1M7TI70_FERGO</name>
<dbReference type="RefSeq" id="WP_072761103.1">
    <property type="nucleotide sequence ID" value="NZ_FRDJ01000020.1"/>
</dbReference>
<sequence>MKRVVLFPFFLAMLLLSSVFFGQQSLQTAGTVIKQLEVSFPDHIFKTVGTKTFNVQYIKLFEDKESKGYLIKAWTFQPLTTSAASQKELVYKVTFTYGKEEYSYQINGVRDKSYVRMPLLLVMCPAKYTISVNSQVIPEEKKTSGGEAEVPILEQIEGAMLRVLKHADTKYVEISEGVPASKDDYLFVQIIAGTFPTGGYRIEVNEPDIVYPVGNNPGKITITGTFYRPKPGDMVTQAFTTPTKTVEIGKLPAGQYEVIITIKDLGEFRRVLVVK</sequence>
<keyword evidence="1" id="KW-0732">Signal</keyword>
<keyword evidence="4" id="KW-1185">Reference proteome</keyword>
<dbReference type="Pfam" id="PF14343">
    <property type="entry name" value="PrcB_C"/>
    <property type="match status" value="1"/>
</dbReference>
<dbReference type="Proteomes" id="UP000184207">
    <property type="component" value="Unassembled WGS sequence"/>
</dbReference>
<dbReference type="STRING" id="1121883.SAMN02745226_02015"/>
<evidence type="ECO:0000313" key="4">
    <source>
        <dbReference type="Proteomes" id="UP000184207"/>
    </source>
</evidence>
<protein>
    <submittedName>
        <fullName evidence="3">PrcB C-terminal</fullName>
    </submittedName>
</protein>
<dbReference type="EMBL" id="FRDJ01000020">
    <property type="protein sequence ID" value="SHN70333.1"/>
    <property type="molecule type" value="Genomic_DNA"/>
</dbReference>
<reference evidence="4" key="1">
    <citation type="submission" date="2016-12" db="EMBL/GenBank/DDBJ databases">
        <authorList>
            <person name="Varghese N."/>
            <person name="Submissions S."/>
        </authorList>
    </citation>
    <scope>NUCLEOTIDE SEQUENCE [LARGE SCALE GENOMIC DNA]</scope>
    <source>
        <strain evidence="4">DSM 13020</strain>
    </source>
</reference>
<proteinExistence type="predicted"/>
<dbReference type="InterPro" id="IPR025748">
    <property type="entry name" value="PrcB_C_dom"/>
</dbReference>
<organism evidence="3 4">
    <name type="scientific">Fervidobacterium gondwanense DSM 13020</name>
    <dbReference type="NCBI Taxonomy" id="1121883"/>
    <lineage>
        <taxon>Bacteria</taxon>
        <taxon>Thermotogati</taxon>
        <taxon>Thermotogota</taxon>
        <taxon>Thermotogae</taxon>
        <taxon>Thermotogales</taxon>
        <taxon>Fervidobacteriaceae</taxon>
        <taxon>Fervidobacterium</taxon>
    </lineage>
</organism>